<proteinExistence type="predicted"/>
<protein>
    <submittedName>
        <fullName evidence="1">Uncharacterized protein</fullName>
    </submittedName>
</protein>
<evidence type="ECO:0000313" key="1">
    <source>
        <dbReference type="EMBL" id="KAF6466028.1"/>
    </source>
</evidence>
<sequence>MRLLLLKPRGPGMGLADVSLWMCLQMRKLRPSDEQHWSESSRQVRGWISLSLLLPAICLTSSSCSLWVIWSGKGAPALISSSEGLHLGILGVTLQPERPSGLGKSPGTIKPA</sequence>
<comment type="caution">
    <text evidence="1">The sequence shown here is derived from an EMBL/GenBank/DDBJ whole genome shotgun (WGS) entry which is preliminary data.</text>
</comment>
<dbReference type="AlphaFoldDB" id="A0A7J8H1I7"/>
<name>A0A7J8H1I7_ROUAE</name>
<reference evidence="1 2" key="1">
    <citation type="journal article" date="2020" name="Nature">
        <title>Six reference-quality genomes reveal evolution of bat adaptations.</title>
        <authorList>
            <person name="Jebb D."/>
            <person name="Huang Z."/>
            <person name="Pippel M."/>
            <person name="Hughes G.M."/>
            <person name="Lavrichenko K."/>
            <person name="Devanna P."/>
            <person name="Winkler S."/>
            <person name="Jermiin L.S."/>
            <person name="Skirmuntt E.C."/>
            <person name="Katzourakis A."/>
            <person name="Burkitt-Gray L."/>
            <person name="Ray D.A."/>
            <person name="Sullivan K.A.M."/>
            <person name="Roscito J.G."/>
            <person name="Kirilenko B.M."/>
            <person name="Davalos L.M."/>
            <person name="Corthals A.P."/>
            <person name="Power M.L."/>
            <person name="Jones G."/>
            <person name="Ransome R.D."/>
            <person name="Dechmann D.K.N."/>
            <person name="Locatelli A.G."/>
            <person name="Puechmaille S.J."/>
            <person name="Fedrigo O."/>
            <person name="Jarvis E.D."/>
            <person name="Hiller M."/>
            <person name="Vernes S.C."/>
            <person name="Myers E.W."/>
            <person name="Teeling E.C."/>
        </authorList>
    </citation>
    <scope>NUCLEOTIDE SEQUENCE [LARGE SCALE GENOMIC DNA]</scope>
    <source>
        <strain evidence="1">MRouAeg1</strain>
        <tissue evidence="1">Muscle</tissue>
    </source>
</reference>
<dbReference type="EMBL" id="JACASE010000005">
    <property type="protein sequence ID" value="KAF6466028.1"/>
    <property type="molecule type" value="Genomic_DNA"/>
</dbReference>
<accession>A0A7J8H1I7</accession>
<keyword evidence="2" id="KW-1185">Reference proteome</keyword>
<organism evidence="1 2">
    <name type="scientific">Rousettus aegyptiacus</name>
    <name type="common">Egyptian fruit bat</name>
    <name type="synonym">Pteropus aegyptiacus</name>
    <dbReference type="NCBI Taxonomy" id="9407"/>
    <lineage>
        <taxon>Eukaryota</taxon>
        <taxon>Metazoa</taxon>
        <taxon>Chordata</taxon>
        <taxon>Craniata</taxon>
        <taxon>Vertebrata</taxon>
        <taxon>Euteleostomi</taxon>
        <taxon>Mammalia</taxon>
        <taxon>Eutheria</taxon>
        <taxon>Laurasiatheria</taxon>
        <taxon>Chiroptera</taxon>
        <taxon>Yinpterochiroptera</taxon>
        <taxon>Pteropodoidea</taxon>
        <taxon>Pteropodidae</taxon>
        <taxon>Rousettinae</taxon>
        <taxon>Rousettus</taxon>
    </lineage>
</organism>
<dbReference type="Proteomes" id="UP000593571">
    <property type="component" value="Unassembled WGS sequence"/>
</dbReference>
<gene>
    <name evidence="1" type="ORF">HJG63_011359</name>
</gene>
<evidence type="ECO:0000313" key="2">
    <source>
        <dbReference type="Proteomes" id="UP000593571"/>
    </source>
</evidence>